<reference evidence="5" key="1">
    <citation type="submission" date="2014-12" db="EMBL/GenBank/DDBJ databases">
        <title>The draft genome of the Tatumella morbirosei type strain, LMG23360T isolated from pineapple rot.</title>
        <authorList>
            <person name="Smits T.H."/>
            <person name="Palmer M."/>
            <person name="Venter S.N."/>
            <person name="Duffy B."/>
            <person name="Steenkamp E.T."/>
            <person name="Chan W.Y."/>
            <person name="Coutinho T.A."/>
            <person name="Coetzee M.P."/>
            <person name="De Maayer P."/>
        </authorList>
    </citation>
    <scope>NUCLEOTIDE SEQUENCE [LARGE SCALE GENOMIC DNA]</scope>
    <source>
        <strain evidence="5">LMG 23360</strain>
    </source>
</reference>
<dbReference type="PANTHER" id="PTHR38033">
    <property type="entry name" value="MEMBRANE PROTEIN-RELATED"/>
    <property type="match status" value="1"/>
</dbReference>
<dbReference type="NCBIfam" id="TIGR03349">
    <property type="entry name" value="IV_VI_DotU"/>
    <property type="match status" value="1"/>
</dbReference>
<evidence type="ECO:0000259" key="4">
    <source>
        <dbReference type="PROSITE" id="PS51123"/>
    </source>
</evidence>
<dbReference type="GO" id="GO:0016020">
    <property type="term" value="C:membrane"/>
    <property type="evidence" value="ECO:0007669"/>
    <property type="project" value="UniProtKB-UniRule"/>
</dbReference>
<dbReference type="InterPro" id="IPR038522">
    <property type="entry name" value="T4/T6SS_DotU_sf"/>
</dbReference>
<keyword evidence="3" id="KW-0812">Transmembrane</keyword>
<feature type="domain" description="OmpA-like" evidence="4">
    <location>
        <begin position="278"/>
        <end position="398"/>
    </location>
</feature>
<dbReference type="PROSITE" id="PS51123">
    <property type="entry name" value="OMPA_2"/>
    <property type="match status" value="1"/>
</dbReference>
<dbReference type="NCBIfam" id="NF005444">
    <property type="entry name" value="PRK07033.1"/>
    <property type="match status" value="1"/>
</dbReference>
<dbReference type="InterPro" id="IPR017733">
    <property type="entry name" value="OmpA-like_dom_proteobacteria"/>
</dbReference>
<evidence type="ECO:0000313" key="6">
    <source>
        <dbReference type="Proteomes" id="UP000029577"/>
    </source>
</evidence>
<feature type="region of interest" description="Disordered" evidence="2">
    <location>
        <begin position="1"/>
        <end position="20"/>
    </location>
</feature>
<keyword evidence="6" id="KW-1185">Reference proteome</keyword>
<dbReference type="Pfam" id="PF00691">
    <property type="entry name" value="OmpA"/>
    <property type="match status" value="1"/>
</dbReference>
<dbReference type="InterPro" id="IPR036737">
    <property type="entry name" value="OmpA-like_sf"/>
</dbReference>
<accession>A0A095VD76</accession>
<dbReference type="Gene3D" id="1.25.40.590">
    <property type="entry name" value="Type IV / VI secretion system, DotU"/>
    <property type="match status" value="1"/>
</dbReference>
<dbReference type="NCBIfam" id="NF038228">
    <property type="entry name" value="IcmH_DotU_IVB"/>
    <property type="match status" value="1"/>
</dbReference>
<evidence type="ECO:0000313" key="5">
    <source>
        <dbReference type="EMBL" id="KGD72605.2"/>
    </source>
</evidence>
<dbReference type="Gene3D" id="3.30.1330.60">
    <property type="entry name" value="OmpA-like domain"/>
    <property type="match status" value="1"/>
</dbReference>
<dbReference type="AlphaFoldDB" id="A0A095VD76"/>
<evidence type="ECO:0000256" key="3">
    <source>
        <dbReference type="SAM" id="Phobius"/>
    </source>
</evidence>
<keyword evidence="3" id="KW-1133">Transmembrane helix</keyword>
<proteinExistence type="predicted"/>
<dbReference type="RefSeq" id="WP_038022399.1">
    <property type="nucleotide sequence ID" value="NZ_JPKR02000003.1"/>
</dbReference>
<feature type="transmembrane region" description="Helical" evidence="3">
    <location>
        <begin position="201"/>
        <end position="221"/>
    </location>
</feature>
<dbReference type="Pfam" id="PF09850">
    <property type="entry name" value="DotU"/>
    <property type="match status" value="1"/>
</dbReference>
<comment type="caution">
    <text evidence="5">The sequence shown here is derived from an EMBL/GenBank/DDBJ whole genome shotgun (WGS) entry which is preliminary data.</text>
</comment>
<keyword evidence="1 3" id="KW-0472">Membrane</keyword>
<protein>
    <recommendedName>
        <fullName evidence="4">OmpA-like domain-containing protein</fullName>
    </recommendedName>
</protein>
<dbReference type="InterPro" id="IPR006665">
    <property type="entry name" value="OmpA-like"/>
</dbReference>
<dbReference type="CDD" id="cd07185">
    <property type="entry name" value="OmpA_C-like"/>
    <property type="match status" value="1"/>
</dbReference>
<dbReference type="NCBIfam" id="TIGR03350">
    <property type="entry name" value="type_VI_ompA"/>
    <property type="match status" value="1"/>
</dbReference>
<dbReference type="eggNOG" id="COG1360">
    <property type="taxonomic scope" value="Bacteria"/>
</dbReference>
<dbReference type="SUPFAM" id="SSF103088">
    <property type="entry name" value="OmpA-like"/>
    <property type="match status" value="1"/>
</dbReference>
<organism evidence="5 6">
    <name type="scientific">Tatumella morbirosei</name>
    <dbReference type="NCBI Taxonomy" id="642227"/>
    <lineage>
        <taxon>Bacteria</taxon>
        <taxon>Pseudomonadati</taxon>
        <taxon>Pseudomonadota</taxon>
        <taxon>Gammaproteobacteria</taxon>
        <taxon>Enterobacterales</taxon>
        <taxon>Erwiniaceae</taxon>
        <taxon>Tatumella</taxon>
    </lineage>
</organism>
<evidence type="ECO:0000256" key="1">
    <source>
        <dbReference type="PROSITE-ProRule" id="PRU00473"/>
    </source>
</evidence>
<dbReference type="Proteomes" id="UP000029577">
    <property type="component" value="Unassembled WGS sequence"/>
</dbReference>
<name>A0A095VD76_9GAMM</name>
<dbReference type="EMBL" id="JPKR02000003">
    <property type="protein sequence ID" value="KGD72605.2"/>
    <property type="molecule type" value="Genomic_DNA"/>
</dbReference>
<dbReference type="STRING" id="642227.HA49_18105"/>
<dbReference type="InterPro" id="IPR017732">
    <property type="entry name" value="T4/T6SS_DotU"/>
</dbReference>
<gene>
    <name evidence="5" type="ORF">HA49_18105</name>
</gene>
<dbReference type="PANTHER" id="PTHR38033:SF1">
    <property type="entry name" value="DOTU FAMILY TYPE IV_VI SECRETION SYSTEM PROTEIN"/>
    <property type="match status" value="1"/>
</dbReference>
<sequence length="409" mass="45411">MMQSFSVNGDGANEPASDENPLVTLANPLINAISQIRNSVSHNNPNDLRQQLIDLVRHFEVACQKAQLPYETIVGARYCLCTSLDEAAALTPWGSRNVWPRSGLLVTFHNETWGGEKFFQLLARLSRHPQQNILLLELMNACLLLGFEGRYRIMENGRTQLETLKLRLLQLIRSVRGPYPTPLSPQPVDAPVQQKLWRPLIPLWSLAALLALLGCLVYISLNWRLSHFTAPVLSAIYQTELPKVDIARPAAPAEPPLNLRHFLAPEIAEGLVSVRDEATQSVVLLRGDGLFSSASTTIRSRYRPVIDRIAQAMDNVKGQILVTGYTDNVPISSARFSSNYELSMARAQSVQQMLGEHLHDPGRITAEGRGESNPLVANSSNANRARNRRVEITLLVAPKQTQAELNSVK</sequence>
<evidence type="ECO:0000256" key="2">
    <source>
        <dbReference type="SAM" id="MobiDB-lite"/>
    </source>
</evidence>
<dbReference type="eggNOG" id="COG3455">
    <property type="taxonomic scope" value="Bacteria"/>
</dbReference>